<evidence type="ECO:0000313" key="4">
    <source>
        <dbReference type="EMBL" id="KAJ6633707.1"/>
    </source>
</evidence>
<feature type="non-terminal residue" evidence="4">
    <location>
        <position position="503"/>
    </location>
</feature>
<sequence>AGNNALNLKKIDEIKSKLNQNLKQAKESHVEYKRNKREEDTVQVSSILSGFLENGTIPVDFPIDICLFDVNGVLYASVLHFSTHPLGALNQTTILTIFKSEGNGRYAEVFNHETKSALDMDCLGIDGTGYVAISNAIENDLVDLNEASPVFQVTANSVDVVQYFSMPFQNKAYLRRYGGETATFSYIYKFNIEQQRFLLHQQIRTHAAVDVKHFSIKEEHFLVFGNSYEKLNNGEKDYETESVIYKLSNDYFTPFQTLTLYDVVQFLPMMGPQNEFVLLVSCRKQPTKSWQYNGWMFYESNVQFTGGALGEGVSKMRAYFLRGKIAVVVANTHMLKEANNIFLPQFVQKERPRGFQETIENWCNANRIDAASIETSKKLAIDLEKFPMKRISAQQNVDGIHFLEEINVDTITTKSLTLNGTVFDQQFADQINAMNSLIIELKNRLADIEKALSKQDTTFEYDENILRSDAQISEAQTNDVQETLELDELTVENFDGIEFINGH</sequence>
<comment type="caution">
    <text evidence="4">The sequence shown here is derived from an EMBL/GenBank/DDBJ whole genome shotgun (WGS) entry which is preliminary data.</text>
</comment>
<keyword evidence="1" id="KW-0732">Signal</keyword>
<evidence type="ECO:0000256" key="3">
    <source>
        <dbReference type="SAM" id="Coils"/>
    </source>
</evidence>
<evidence type="ECO:0000256" key="2">
    <source>
        <dbReference type="ARBA" id="ARBA00022737"/>
    </source>
</evidence>
<keyword evidence="2" id="KW-0677">Repeat</keyword>
<dbReference type="Proteomes" id="UP001151699">
    <property type="component" value="Unassembled WGS sequence"/>
</dbReference>
<dbReference type="InterPro" id="IPR009039">
    <property type="entry name" value="EAR"/>
</dbReference>
<dbReference type="InterPro" id="IPR005492">
    <property type="entry name" value="EPTP"/>
</dbReference>
<feature type="coiled-coil region" evidence="3">
    <location>
        <begin position="431"/>
        <end position="458"/>
    </location>
</feature>
<dbReference type="GO" id="GO:0007165">
    <property type="term" value="P:signal transduction"/>
    <property type="evidence" value="ECO:0007669"/>
    <property type="project" value="TreeGrafter"/>
</dbReference>
<dbReference type="AlphaFoldDB" id="A0A9Q0RVP9"/>
<feature type="non-terminal residue" evidence="4">
    <location>
        <position position="1"/>
    </location>
</feature>
<protein>
    <submittedName>
        <fullName evidence="4">Uncharacterized protein</fullName>
    </submittedName>
</protein>
<evidence type="ECO:0000313" key="5">
    <source>
        <dbReference type="Proteomes" id="UP001151699"/>
    </source>
</evidence>
<keyword evidence="5" id="KW-1185">Reference proteome</keyword>
<dbReference type="PANTHER" id="PTHR15261:SF4">
    <property type="entry name" value="THROMBOSPONDIN-TYPE LAMININ G DOMAIN AND EAR REPEAT-CONTAINING PROTEIN"/>
    <property type="match status" value="1"/>
</dbReference>
<proteinExistence type="predicted"/>
<name>A0A9Q0RVP9_9DIPT</name>
<dbReference type="Pfam" id="PF03736">
    <property type="entry name" value="EPTP"/>
    <property type="match status" value="1"/>
</dbReference>
<dbReference type="EMBL" id="WJQU01001785">
    <property type="protein sequence ID" value="KAJ6633707.1"/>
    <property type="molecule type" value="Genomic_DNA"/>
</dbReference>
<feature type="coiled-coil region" evidence="3">
    <location>
        <begin position="8"/>
        <end position="35"/>
    </location>
</feature>
<dbReference type="OrthoDB" id="188713at2759"/>
<gene>
    <name evidence="4" type="ORF">Bhyg_15533</name>
</gene>
<evidence type="ECO:0000256" key="1">
    <source>
        <dbReference type="ARBA" id="ARBA00022729"/>
    </source>
</evidence>
<dbReference type="PROSITE" id="PS50912">
    <property type="entry name" value="EAR"/>
    <property type="match status" value="1"/>
</dbReference>
<accession>A0A9Q0RVP9</accession>
<reference evidence="4" key="1">
    <citation type="submission" date="2022-07" db="EMBL/GenBank/DDBJ databases">
        <authorList>
            <person name="Trinca V."/>
            <person name="Uliana J.V.C."/>
            <person name="Torres T.T."/>
            <person name="Ward R.J."/>
            <person name="Monesi N."/>
        </authorList>
    </citation>
    <scope>NUCLEOTIDE SEQUENCE</scope>
    <source>
        <strain evidence="4">HSMRA1968</strain>
        <tissue evidence="4">Whole embryos</tissue>
    </source>
</reference>
<organism evidence="4 5">
    <name type="scientific">Pseudolycoriella hygida</name>
    <dbReference type="NCBI Taxonomy" id="35572"/>
    <lineage>
        <taxon>Eukaryota</taxon>
        <taxon>Metazoa</taxon>
        <taxon>Ecdysozoa</taxon>
        <taxon>Arthropoda</taxon>
        <taxon>Hexapoda</taxon>
        <taxon>Insecta</taxon>
        <taxon>Pterygota</taxon>
        <taxon>Neoptera</taxon>
        <taxon>Endopterygota</taxon>
        <taxon>Diptera</taxon>
        <taxon>Nematocera</taxon>
        <taxon>Sciaroidea</taxon>
        <taxon>Sciaridae</taxon>
        <taxon>Pseudolycoriella</taxon>
    </lineage>
</organism>
<keyword evidence="3" id="KW-0175">Coiled coil</keyword>
<dbReference type="PANTHER" id="PTHR15261">
    <property type="entry name" value="THROMBOSPONDIN-TYPE LAMININ G DOMAIN AND EAR REPEAT-CONTAINING"/>
    <property type="match status" value="1"/>
</dbReference>